<feature type="non-terminal residue" evidence="2">
    <location>
        <position position="1"/>
    </location>
</feature>
<proteinExistence type="predicted"/>
<sequence length="118" mass="12536">GDLYLAGRLHRDFAGDPARPADRSGNAGSGARHRRDVADGGHPGNDRGTTRPPPRSGLRGPQLLLRPSAGDHRRDRAESLADGARHYRRGLAAEPCDSAQDKAAPRGPAGHEASPRRL</sequence>
<organism evidence="2">
    <name type="scientific">uncultured Thermomicrobiales bacterium</name>
    <dbReference type="NCBI Taxonomy" id="1645740"/>
    <lineage>
        <taxon>Bacteria</taxon>
        <taxon>Pseudomonadati</taxon>
        <taxon>Thermomicrobiota</taxon>
        <taxon>Thermomicrobia</taxon>
        <taxon>Thermomicrobiales</taxon>
        <taxon>environmental samples</taxon>
    </lineage>
</organism>
<feature type="non-terminal residue" evidence="2">
    <location>
        <position position="118"/>
    </location>
</feature>
<dbReference type="AlphaFoldDB" id="A0A6J4VHR4"/>
<protein>
    <submittedName>
        <fullName evidence="2">Uncharacterized protein</fullName>
    </submittedName>
</protein>
<feature type="compositionally biased region" description="Basic and acidic residues" evidence="1">
    <location>
        <begin position="9"/>
        <end position="22"/>
    </location>
</feature>
<dbReference type="EMBL" id="CADCWN010000217">
    <property type="protein sequence ID" value="CAA9578897.1"/>
    <property type="molecule type" value="Genomic_DNA"/>
</dbReference>
<reference evidence="2" key="1">
    <citation type="submission" date="2020-02" db="EMBL/GenBank/DDBJ databases">
        <authorList>
            <person name="Meier V. D."/>
        </authorList>
    </citation>
    <scope>NUCLEOTIDE SEQUENCE</scope>
    <source>
        <strain evidence="2">AVDCRST_MAG18</strain>
    </source>
</reference>
<accession>A0A6J4VHR4</accession>
<name>A0A6J4VHR4_9BACT</name>
<evidence type="ECO:0000256" key="1">
    <source>
        <dbReference type="SAM" id="MobiDB-lite"/>
    </source>
</evidence>
<evidence type="ECO:0000313" key="2">
    <source>
        <dbReference type="EMBL" id="CAA9578897.1"/>
    </source>
</evidence>
<feature type="compositionally biased region" description="Basic and acidic residues" evidence="1">
    <location>
        <begin position="36"/>
        <end position="49"/>
    </location>
</feature>
<feature type="compositionally biased region" description="Basic and acidic residues" evidence="1">
    <location>
        <begin position="69"/>
        <end position="85"/>
    </location>
</feature>
<feature type="region of interest" description="Disordered" evidence="1">
    <location>
        <begin position="1"/>
        <end position="118"/>
    </location>
</feature>
<gene>
    <name evidence="2" type="ORF">AVDCRST_MAG18-2880</name>
</gene>